<reference evidence="2 3" key="1">
    <citation type="submission" date="2020-08" db="EMBL/GenBank/DDBJ databases">
        <title>Sequencing the genomes of 1000 actinobacteria strains.</title>
        <authorList>
            <person name="Klenk H.-P."/>
        </authorList>
    </citation>
    <scope>NUCLEOTIDE SEQUENCE [LARGE SCALE GENOMIC DNA]</scope>
    <source>
        <strain evidence="2 3">DSM 43768</strain>
    </source>
</reference>
<accession>A0A7X0P1S3</accession>
<dbReference type="AlphaFoldDB" id="A0A7X0P1S3"/>
<sequence>MLFTLATDPGCSARRILDDLGVEAAHFKRELADCIPPPPRPGRRGRKPARRDPGRRACSFCGECVHLAGEIVVGQHEQAQHEQAQHEQAQHEQAQHEQAQHEQAQHEQAQHEQAQHEQAAHELQPGRRLIG</sequence>
<feature type="region of interest" description="Disordered" evidence="1">
    <location>
        <begin position="32"/>
        <end position="55"/>
    </location>
</feature>
<gene>
    <name evidence="2" type="ORF">HD593_008392</name>
</gene>
<dbReference type="RefSeq" id="WP_185107889.1">
    <property type="nucleotide sequence ID" value="NZ_BAAAXY010000074.1"/>
</dbReference>
<organism evidence="2 3">
    <name type="scientific">Nonomuraea rubra</name>
    <dbReference type="NCBI Taxonomy" id="46180"/>
    <lineage>
        <taxon>Bacteria</taxon>
        <taxon>Bacillati</taxon>
        <taxon>Actinomycetota</taxon>
        <taxon>Actinomycetes</taxon>
        <taxon>Streptosporangiales</taxon>
        <taxon>Streptosporangiaceae</taxon>
        <taxon>Nonomuraea</taxon>
    </lineage>
</organism>
<feature type="region of interest" description="Disordered" evidence="1">
    <location>
        <begin position="75"/>
        <end position="131"/>
    </location>
</feature>
<keyword evidence="3" id="KW-1185">Reference proteome</keyword>
<feature type="compositionally biased region" description="Basic and acidic residues" evidence="1">
    <location>
        <begin position="78"/>
        <end position="120"/>
    </location>
</feature>
<protein>
    <submittedName>
        <fullName evidence="2">Ferredoxin</fullName>
    </submittedName>
</protein>
<dbReference type="EMBL" id="JACHMI010000001">
    <property type="protein sequence ID" value="MBB6553597.1"/>
    <property type="molecule type" value="Genomic_DNA"/>
</dbReference>
<dbReference type="Proteomes" id="UP000565579">
    <property type="component" value="Unassembled WGS sequence"/>
</dbReference>
<evidence type="ECO:0000313" key="3">
    <source>
        <dbReference type="Proteomes" id="UP000565579"/>
    </source>
</evidence>
<evidence type="ECO:0000313" key="2">
    <source>
        <dbReference type="EMBL" id="MBB6553597.1"/>
    </source>
</evidence>
<proteinExistence type="predicted"/>
<evidence type="ECO:0000256" key="1">
    <source>
        <dbReference type="SAM" id="MobiDB-lite"/>
    </source>
</evidence>
<comment type="caution">
    <text evidence="2">The sequence shown here is derived from an EMBL/GenBank/DDBJ whole genome shotgun (WGS) entry which is preliminary data.</text>
</comment>
<name>A0A7X0P1S3_9ACTN</name>